<evidence type="ECO:0000256" key="7">
    <source>
        <dbReference type="SAM" id="SignalP"/>
    </source>
</evidence>
<keyword evidence="3" id="KW-0472">Membrane</keyword>
<evidence type="ECO:0000313" key="9">
    <source>
        <dbReference type="Proteomes" id="UP000295636"/>
    </source>
</evidence>
<evidence type="ECO:0000256" key="1">
    <source>
        <dbReference type="ARBA" id="ARBA00022475"/>
    </source>
</evidence>
<protein>
    <submittedName>
        <fullName evidence="8">Extracellular solute-binding protein</fullName>
    </submittedName>
</protein>
<keyword evidence="2 7" id="KW-0732">Signal</keyword>
<dbReference type="CDD" id="cd13580">
    <property type="entry name" value="PBP2_AlgQ_like_1"/>
    <property type="match status" value="1"/>
</dbReference>
<sequence length="516" mass="57261">MGISYKKDRTFIAAGLTVVMTAGVLAACTSTTNQGTPAGKNGTENKTEANSGAPLEFSMMATLWVADPPKIDGEPMKIIQKATNTKLNINWVPSGTYNEKVNATIATGQLPDVMTVTQGYDKTPGFINSVRSGMFWEVGPYLKDYKNLSKYNKNVLTNVSVDGKIYGLPRALPLPRAKTFMYRKDWLDKLGLQKPKSLDDIYTVLKAFRDKDPDGNGKNDTLPIVEGQGIDLFYVALAAYGGPDLWEVRNGQLVPDFMTDENMQALKFMKKLYDEKLMNQDFATLQGNQKNETFYKGTAAAYGGIVSESANLKANTAKIPGADIDFVTRVSSTKGDRIFSNVGYDAMFVFPKSSVKTEEKLKKILDYFDKLADPEVLQLMSWGLEGVHFKMENGKPVTTDSAKFEIEINPLRALRATWDTIFRSNVEGLSEIRQKMTQSYLDNEPYVVSNPAYSLISETYVTKGAELDKMIKDARIKFIMGAIDENGWNSAVDQWKKTGGDKVIAELNAQHAKLKP</sequence>
<organism evidence="8 9">
    <name type="scientific">Paenibacillus piri</name>
    <dbReference type="NCBI Taxonomy" id="2547395"/>
    <lineage>
        <taxon>Bacteria</taxon>
        <taxon>Bacillati</taxon>
        <taxon>Bacillota</taxon>
        <taxon>Bacilli</taxon>
        <taxon>Bacillales</taxon>
        <taxon>Paenibacillaceae</taxon>
        <taxon>Paenibacillus</taxon>
    </lineage>
</organism>
<feature type="region of interest" description="Disordered" evidence="6">
    <location>
        <begin position="31"/>
        <end position="50"/>
    </location>
</feature>
<keyword evidence="1" id="KW-1003">Cell membrane</keyword>
<feature type="chain" id="PRO_5038443141" evidence="7">
    <location>
        <begin position="27"/>
        <end position="516"/>
    </location>
</feature>
<evidence type="ECO:0000313" key="8">
    <source>
        <dbReference type="EMBL" id="TDF91142.1"/>
    </source>
</evidence>
<feature type="signal peptide" evidence="7">
    <location>
        <begin position="1"/>
        <end position="26"/>
    </location>
</feature>
<proteinExistence type="predicted"/>
<keyword evidence="5" id="KW-0449">Lipoprotein</keyword>
<comment type="caution">
    <text evidence="8">The sequence shown here is derived from an EMBL/GenBank/DDBJ whole genome shotgun (WGS) entry which is preliminary data.</text>
</comment>
<dbReference type="SUPFAM" id="SSF53850">
    <property type="entry name" value="Periplasmic binding protein-like II"/>
    <property type="match status" value="1"/>
</dbReference>
<dbReference type="Proteomes" id="UP000295636">
    <property type="component" value="Unassembled WGS sequence"/>
</dbReference>
<gene>
    <name evidence="8" type="ORF">E1757_33470</name>
</gene>
<evidence type="ECO:0000256" key="3">
    <source>
        <dbReference type="ARBA" id="ARBA00023136"/>
    </source>
</evidence>
<dbReference type="PROSITE" id="PS51257">
    <property type="entry name" value="PROKAR_LIPOPROTEIN"/>
    <property type="match status" value="1"/>
</dbReference>
<keyword evidence="4" id="KW-0564">Palmitate</keyword>
<accession>A0A4R5K8L0</accession>
<evidence type="ECO:0000256" key="2">
    <source>
        <dbReference type="ARBA" id="ARBA00022729"/>
    </source>
</evidence>
<dbReference type="InterPro" id="IPR050490">
    <property type="entry name" value="Bact_solute-bd_prot1"/>
</dbReference>
<dbReference type="OrthoDB" id="9787283at2"/>
<name>A0A4R5K8L0_9BACL</name>
<dbReference type="EMBL" id="SMRT01000030">
    <property type="protein sequence ID" value="TDF91142.1"/>
    <property type="molecule type" value="Genomic_DNA"/>
</dbReference>
<dbReference type="InterPro" id="IPR006059">
    <property type="entry name" value="SBP"/>
</dbReference>
<dbReference type="AlphaFoldDB" id="A0A4R5K8L0"/>
<evidence type="ECO:0000256" key="5">
    <source>
        <dbReference type="ARBA" id="ARBA00023288"/>
    </source>
</evidence>
<reference evidence="8 9" key="1">
    <citation type="submission" date="2019-03" db="EMBL/GenBank/DDBJ databases">
        <title>This is whole genome sequence of Paenibacillus sp MS74 strain.</title>
        <authorList>
            <person name="Trinh H.N."/>
        </authorList>
    </citation>
    <scope>NUCLEOTIDE SEQUENCE [LARGE SCALE GENOMIC DNA]</scope>
    <source>
        <strain evidence="8 9">MS74</strain>
    </source>
</reference>
<dbReference type="PANTHER" id="PTHR43649">
    <property type="entry name" value="ARABINOSE-BINDING PROTEIN-RELATED"/>
    <property type="match status" value="1"/>
</dbReference>
<keyword evidence="9" id="KW-1185">Reference proteome</keyword>
<dbReference type="PANTHER" id="PTHR43649:SF33">
    <property type="entry name" value="POLYGALACTURONAN_RHAMNOGALACTURONAN-BINDING PROTEIN YTCQ"/>
    <property type="match status" value="1"/>
</dbReference>
<evidence type="ECO:0000256" key="6">
    <source>
        <dbReference type="SAM" id="MobiDB-lite"/>
    </source>
</evidence>
<dbReference type="RefSeq" id="WP_133236457.1">
    <property type="nucleotide sequence ID" value="NZ_SMRT01000030.1"/>
</dbReference>
<dbReference type="Pfam" id="PF01547">
    <property type="entry name" value="SBP_bac_1"/>
    <property type="match status" value="1"/>
</dbReference>
<dbReference type="Gene3D" id="3.40.190.10">
    <property type="entry name" value="Periplasmic binding protein-like II"/>
    <property type="match status" value="2"/>
</dbReference>
<evidence type="ECO:0000256" key="4">
    <source>
        <dbReference type="ARBA" id="ARBA00023139"/>
    </source>
</evidence>